<dbReference type="SUPFAM" id="SSF46785">
    <property type="entry name" value="Winged helix' DNA-binding domain"/>
    <property type="match status" value="1"/>
</dbReference>
<keyword evidence="5" id="KW-1185">Reference proteome</keyword>
<feature type="domain" description="HTH marR-type" evidence="2">
    <location>
        <begin position="1"/>
        <end position="144"/>
    </location>
</feature>
<dbReference type="PROSITE" id="PS51186">
    <property type="entry name" value="GNAT"/>
    <property type="match status" value="1"/>
</dbReference>
<dbReference type="InterPro" id="IPR050769">
    <property type="entry name" value="NAT_camello-type"/>
</dbReference>
<gene>
    <name evidence="4" type="ORF">NGB36_07050</name>
</gene>
<evidence type="ECO:0000259" key="2">
    <source>
        <dbReference type="PROSITE" id="PS50995"/>
    </source>
</evidence>
<protein>
    <submittedName>
        <fullName evidence="4">Helix-turn-helix domain-containing GNAT family N-acetyltransferase</fullName>
    </submittedName>
</protein>
<keyword evidence="1" id="KW-0808">Transferase</keyword>
<name>A0ABT1PRR3_9ACTN</name>
<organism evidence="4 5">
    <name type="scientific">Streptomyces humicola</name>
    <dbReference type="NCBI Taxonomy" id="2953240"/>
    <lineage>
        <taxon>Bacteria</taxon>
        <taxon>Bacillati</taxon>
        <taxon>Actinomycetota</taxon>
        <taxon>Actinomycetes</taxon>
        <taxon>Kitasatosporales</taxon>
        <taxon>Streptomycetaceae</taxon>
        <taxon>Streptomyces</taxon>
    </lineage>
</organism>
<reference evidence="4" key="1">
    <citation type="submission" date="2022-06" db="EMBL/GenBank/DDBJ databases">
        <title>Draft genome sequence of Streptomyces sp. RB6PN25 isolated from peat swamp forest in Thailand.</title>
        <authorList>
            <person name="Duangmal K."/>
            <person name="Klaysubun C."/>
        </authorList>
    </citation>
    <scope>NUCLEOTIDE SEQUENCE</scope>
    <source>
        <strain evidence="4">RB6PN25</strain>
    </source>
</reference>
<dbReference type="PROSITE" id="PS50995">
    <property type="entry name" value="HTH_MARR_2"/>
    <property type="match status" value="1"/>
</dbReference>
<dbReference type="Gene3D" id="1.10.10.10">
    <property type="entry name" value="Winged helix-like DNA-binding domain superfamily/Winged helix DNA-binding domain"/>
    <property type="match status" value="1"/>
</dbReference>
<dbReference type="Proteomes" id="UP001057702">
    <property type="component" value="Unassembled WGS sequence"/>
</dbReference>
<dbReference type="SUPFAM" id="SSF55729">
    <property type="entry name" value="Acyl-CoA N-acyltransferases (Nat)"/>
    <property type="match status" value="1"/>
</dbReference>
<comment type="caution">
    <text evidence="4">The sequence shown here is derived from an EMBL/GenBank/DDBJ whole genome shotgun (WGS) entry which is preliminary data.</text>
</comment>
<dbReference type="InterPro" id="IPR000182">
    <property type="entry name" value="GNAT_dom"/>
</dbReference>
<evidence type="ECO:0000256" key="1">
    <source>
        <dbReference type="ARBA" id="ARBA00022679"/>
    </source>
</evidence>
<dbReference type="InterPro" id="IPR036390">
    <property type="entry name" value="WH_DNA-bd_sf"/>
</dbReference>
<dbReference type="CDD" id="cd04301">
    <property type="entry name" value="NAT_SF"/>
    <property type="match status" value="1"/>
</dbReference>
<dbReference type="Pfam" id="PF00583">
    <property type="entry name" value="Acetyltransf_1"/>
    <property type="match status" value="1"/>
</dbReference>
<proteinExistence type="predicted"/>
<accession>A0ABT1PRR3</accession>
<feature type="domain" description="N-acetyltransferase" evidence="3">
    <location>
        <begin position="154"/>
        <end position="311"/>
    </location>
</feature>
<dbReference type="InterPro" id="IPR000835">
    <property type="entry name" value="HTH_MarR-typ"/>
</dbReference>
<sequence length="311" mass="34905">MGIGEPHLEPAIDAIRSFNRFYTSVIGAVDYSGKLGTPYSLTEARVLYELNRVEQMQVPWLRDAIRAEAAHLSRVLTRLGRAGLVERETHPIDGRVHVVRLTPQGREAAAVLDERSQQAIGDLVGRLPQGERRRLTESLRTVQDVLTRPRLGLVGLRRPQPGDLGWVIQRNGAVYAEEFGWNEEYEALVARIVAEFAAEHDPQCEAAWIATFDDEPVGCVFCVRDEAPGTARLRLLLVDPKARGHGIGDRLVRTCIEFTRRAGYREMVLWTNDVLAAARGIYQRAGFELVAEKPHHSFGKELVGQDWRLSL</sequence>
<dbReference type="InterPro" id="IPR036388">
    <property type="entry name" value="WH-like_DNA-bd_sf"/>
</dbReference>
<evidence type="ECO:0000259" key="3">
    <source>
        <dbReference type="PROSITE" id="PS51186"/>
    </source>
</evidence>
<dbReference type="EMBL" id="JANFNG010000003">
    <property type="protein sequence ID" value="MCQ4080359.1"/>
    <property type="molecule type" value="Genomic_DNA"/>
</dbReference>
<dbReference type="PANTHER" id="PTHR13947">
    <property type="entry name" value="GNAT FAMILY N-ACETYLTRANSFERASE"/>
    <property type="match status" value="1"/>
</dbReference>
<dbReference type="RefSeq" id="WP_255919256.1">
    <property type="nucleotide sequence ID" value="NZ_JANFNG010000003.1"/>
</dbReference>
<dbReference type="PANTHER" id="PTHR13947:SF37">
    <property type="entry name" value="LD18367P"/>
    <property type="match status" value="1"/>
</dbReference>
<evidence type="ECO:0000313" key="4">
    <source>
        <dbReference type="EMBL" id="MCQ4080359.1"/>
    </source>
</evidence>
<dbReference type="Pfam" id="PF01047">
    <property type="entry name" value="MarR"/>
    <property type="match status" value="1"/>
</dbReference>
<dbReference type="Gene3D" id="3.40.630.30">
    <property type="match status" value="1"/>
</dbReference>
<dbReference type="InterPro" id="IPR016181">
    <property type="entry name" value="Acyl_CoA_acyltransferase"/>
</dbReference>
<dbReference type="SMART" id="SM00347">
    <property type="entry name" value="HTH_MARR"/>
    <property type="match status" value="1"/>
</dbReference>
<evidence type="ECO:0000313" key="5">
    <source>
        <dbReference type="Proteomes" id="UP001057702"/>
    </source>
</evidence>